<feature type="compositionally biased region" description="Low complexity" evidence="4">
    <location>
        <begin position="78"/>
        <end position="88"/>
    </location>
</feature>
<dbReference type="SMART" id="SM01088">
    <property type="entry name" value="Col_cuticle_N"/>
    <property type="match status" value="1"/>
</dbReference>
<evidence type="ECO:0000313" key="7">
    <source>
        <dbReference type="Proteomes" id="UP000835052"/>
    </source>
</evidence>
<organism evidence="6 7">
    <name type="scientific">Caenorhabditis auriculariae</name>
    <dbReference type="NCBI Taxonomy" id="2777116"/>
    <lineage>
        <taxon>Eukaryota</taxon>
        <taxon>Metazoa</taxon>
        <taxon>Ecdysozoa</taxon>
        <taxon>Nematoda</taxon>
        <taxon>Chromadorea</taxon>
        <taxon>Rhabditida</taxon>
        <taxon>Rhabditina</taxon>
        <taxon>Rhabditomorpha</taxon>
        <taxon>Rhabditoidea</taxon>
        <taxon>Rhabditidae</taxon>
        <taxon>Peloderinae</taxon>
        <taxon>Caenorhabditis</taxon>
    </lineage>
</organism>
<feature type="region of interest" description="Disordered" evidence="4">
    <location>
        <begin position="1"/>
        <end position="223"/>
    </location>
</feature>
<evidence type="ECO:0000256" key="1">
    <source>
        <dbReference type="ARBA" id="ARBA00011518"/>
    </source>
</evidence>
<feature type="compositionally biased region" description="Low complexity" evidence="4">
    <location>
        <begin position="1683"/>
        <end position="1695"/>
    </location>
</feature>
<comment type="caution">
    <text evidence="6">The sequence shown here is derived from an EMBL/GenBank/DDBJ whole genome shotgun (WGS) entry which is preliminary data.</text>
</comment>
<dbReference type="Pfam" id="PF01391">
    <property type="entry name" value="Collagen"/>
    <property type="match status" value="2"/>
</dbReference>
<feature type="region of interest" description="Disordered" evidence="4">
    <location>
        <begin position="1238"/>
        <end position="1259"/>
    </location>
</feature>
<dbReference type="PANTHER" id="PTHR31824:SF2">
    <property type="entry name" value="OTU DOMAIN-CONTAINING PROTEIN"/>
    <property type="match status" value="1"/>
</dbReference>
<evidence type="ECO:0000313" key="6">
    <source>
        <dbReference type="EMBL" id="CAD6184250.1"/>
    </source>
</evidence>
<evidence type="ECO:0000259" key="5">
    <source>
        <dbReference type="SMART" id="SM01088"/>
    </source>
</evidence>
<feature type="compositionally biased region" description="Basic and acidic residues" evidence="4">
    <location>
        <begin position="111"/>
        <end position="121"/>
    </location>
</feature>
<feature type="compositionally biased region" description="Low complexity" evidence="4">
    <location>
        <begin position="1"/>
        <end position="10"/>
    </location>
</feature>
<feature type="region of interest" description="Disordered" evidence="4">
    <location>
        <begin position="1513"/>
        <end position="1734"/>
    </location>
</feature>
<name>A0A8S1GR78_9PELO</name>
<feature type="compositionally biased region" description="Acidic residues" evidence="4">
    <location>
        <begin position="149"/>
        <end position="175"/>
    </location>
</feature>
<feature type="compositionally biased region" description="Acidic residues" evidence="4">
    <location>
        <begin position="681"/>
        <end position="690"/>
    </location>
</feature>
<dbReference type="EMBL" id="CAJGYM010000001">
    <property type="protein sequence ID" value="CAD6184250.1"/>
    <property type="molecule type" value="Genomic_DNA"/>
</dbReference>
<dbReference type="Pfam" id="PF01484">
    <property type="entry name" value="Col_cuticle_N"/>
    <property type="match status" value="1"/>
</dbReference>
<feature type="compositionally biased region" description="Low complexity" evidence="4">
    <location>
        <begin position="1547"/>
        <end position="1563"/>
    </location>
</feature>
<feature type="region of interest" description="Disordered" evidence="4">
    <location>
        <begin position="431"/>
        <end position="454"/>
    </location>
</feature>
<feature type="compositionally biased region" description="Polar residues" evidence="4">
    <location>
        <begin position="23"/>
        <end position="43"/>
    </location>
</feature>
<feature type="domain" description="Nematode cuticle collagen N-terminal" evidence="5">
    <location>
        <begin position="1433"/>
        <end position="1485"/>
    </location>
</feature>
<sequence length="1734" mass="191579">MPRPSSSPMKSPDKNVEEKGGEPTTNGEKQGSINDTEGLQVESTRPKRNARKSVLLSSGDYEINMPGVKQEEPEEEAATVTAVEPAVVNRQGLKRGRPSTAKDGQSAKKKPLPEDVIKEEPAQASTSEFVQKNEETAANSFEAVPELGPVEEFEEELEDGDLTSDGDLEENENPPELEVSAVLKRGRGRPKKMHIQDGDKKTKPGNASRIFRPSPRINRNGDRAVSKSIAERYNTYSVKLFEDDIGMTDLGDCYATVIPGCLSYLLRKERIIDMLTNVSEIDQIRESGWMLERPPRLPPLVSHKACFAFYVDGTKMHTVKDISTDDLKPWSTSEPLEGEPVIKPNVRRHAVSRVNNRLVIMKGDPRLAELHLTEYSAWLPRLHRLRKKIYYLARDGQVFGNVLILYDYTMPGEVPSIVNLPHGNDLLRALSNNDEPDERPAPVGDADNPFEEELISGPKGEKFLRVRPSKIGWINNKKLLLRYLINDPSLLDQSESLNRKVPFLPPLIESSGVFVYFAPASFIANQLHHAGDGLSPWTGSSQGEQSPRVRSVRRALVQDQDGIFNLTKEDWQNTGLALVETLTVLARCPRLRKRVLYVQRNNAVVMGVVCYIYEYIRDGPLPTVVRRINNKSWAERRKSYVGTTNTEEEDFIDVEDIEVIDEDDVIDVSNEVDQVNVINDNENEYEELPEDTLNGGWDNEFEEDPLSSQENPDPYYETPRMLDTGHVYLTVRHKRLVSSLDCVLEYICNTNIVEERNLVNYSKPTHPPIVRNARAYAFFVAGTAIFPHDINRDDFSPWSHNGTPDNPTCYRTKVRKIGVSCDEAGSQFQLKDVDYKTCGFHLVYLYSINPRDPRMRKKIYYLMETESRLVVSHALIIYDYNSEGNLPRFHGPYIKRFTRRPRRAAVLPLHDIDNDVSDISEGEKESPFVLPALEADDGTCYLALADIDFLNDRNRQLHYLVNKPNLLDSMACLNNRVPVLPPATLGKGAFIFFVDGMEVDPRNLTCDGLAPWSESTTLNNGAFARRPKSHKLPLGLNREGQLRVIRSMRNENHEFQLHIYSATLPRCPRLRKRVVYVLKNGAQIGHAMIAYWFTEPGEMPVPVTHGNSIHMETAFMRLPPSLRDEARRLLLSLPPGEVARILSEKADSPITVRSLYNVRRELRRDLGIIPDNGRMLPSDVKTEILEAQYEDMWQNQPVDALMVNSMRKEVHAIVDESSMQVAHTEEIQGGPNEMLFRPMHPPNPGSSTTMSTALGGSGSASQRSYLASSALTKPLMPGTVRGSQKSDALWRIAKATFGTMSDPDTFDALWRLLVEKNEARIFQNIHHTFGVEIVPGLVEVDPMEIQVAENGDVIHLDEGQVIEEHVVEEEVVLAPVVDLQGQQINAGADQVMLELEESSVPGVVVEPLIDDEDVEVQRFRRFSSPDDTTLVLRSVFTSIVFSTATVLGCVLLMPVAYLNVQRVHTDLLHEAHFCSKRSEDLWRQAMSVSREDFDGRPRRSVVSGGTWHFGQYIPAKTRSRREYQTGAGTAGEGSAACRRGPPGPPGDNGSDGADGQDGQVGADGTPGQDAEAGYQEAPQVNAEASCARECPPGAPGPVGPPGEKGPRGYPGESGEPGSPGQPGAKGAPGKIGQTGPPGYPGRRGARGDNGKVMLTSAPAGAPGRVGEMGPTGPPGPPGDKGKPGAPGAQGLPGDQGNAGSYGKPGPSGAPGPDGEGGQKGSCDHCPPPRTPPGY</sequence>
<accession>A0A8S1GR78</accession>
<keyword evidence="2" id="KW-0677">Repeat</keyword>
<comment type="subunit">
    <text evidence="1">Collagen polypeptide chains are complexed within the cuticle by disulfide bonds and other types of covalent cross-links.</text>
</comment>
<evidence type="ECO:0000256" key="3">
    <source>
        <dbReference type="ARBA" id="ARBA00023157"/>
    </source>
</evidence>
<proteinExistence type="predicted"/>
<dbReference type="PANTHER" id="PTHR31824">
    <property type="entry name" value="PROTEIN CBG17809"/>
    <property type="match status" value="1"/>
</dbReference>
<dbReference type="InterPro" id="IPR056649">
    <property type="entry name" value="DUF7747"/>
</dbReference>
<feature type="compositionally biased region" description="Pro residues" evidence="4">
    <location>
        <begin position="1725"/>
        <end position="1734"/>
    </location>
</feature>
<keyword evidence="3" id="KW-1015">Disulfide bond</keyword>
<evidence type="ECO:0000256" key="4">
    <source>
        <dbReference type="SAM" id="MobiDB-lite"/>
    </source>
</evidence>
<evidence type="ECO:0000256" key="2">
    <source>
        <dbReference type="ARBA" id="ARBA00022737"/>
    </source>
</evidence>
<feature type="compositionally biased region" description="Basic residues" evidence="4">
    <location>
        <begin position="184"/>
        <end position="193"/>
    </location>
</feature>
<gene>
    <name evidence="6" type="ORF">CAUJ_LOCUS169</name>
</gene>
<feature type="compositionally biased region" description="Polar residues" evidence="4">
    <location>
        <begin position="1245"/>
        <end position="1259"/>
    </location>
</feature>
<dbReference type="InterPro" id="IPR008160">
    <property type="entry name" value="Collagen"/>
</dbReference>
<dbReference type="GO" id="GO:0042302">
    <property type="term" value="F:structural constituent of cuticle"/>
    <property type="evidence" value="ECO:0007669"/>
    <property type="project" value="InterPro"/>
</dbReference>
<dbReference type="Pfam" id="PF24927">
    <property type="entry name" value="DUF7747"/>
    <property type="match status" value="4"/>
</dbReference>
<dbReference type="OrthoDB" id="5786794at2759"/>
<feature type="region of interest" description="Disordered" evidence="4">
    <location>
        <begin position="681"/>
        <end position="714"/>
    </location>
</feature>
<keyword evidence="7" id="KW-1185">Reference proteome</keyword>
<dbReference type="Proteomes" id="UP000835052">
    <property type="component" value="Unassembled WGS sequence"/>
</dbReference>
<reference evidence="6" key="1">
    <citation type="submission" date="2020-10" db="EMBL/GenBank/DDBJ databases">
        <authorList>
            <person name="Kikuchi T."/>
        </authorList>
    </citation>
    <scope>NUCLEOTIDE SEQUENCE</scope>
    <source>
        <strain evidence="6">NKZ352</strain>
    </source>
</reference>
<feature type="compositionally biased region" description="Low complexity" evidence="4">
    <location>
        <begin position="1607"/>
        <end position="1633"/>
    </location>
</feature>
<dbReference type="InterPro" id="IPR002486">
    <property type="entry name" value="Col_cuticle_N"/>
</dbReference>
<feature type="compositionally biased region" description="Basic and acidic residues" evidence="4">
    <location>
        <begin position="11"/>
        <end position="21"/>
    </location>
</feature>
<protein>
    <recommendedName>
        <fullName evidence="5">Nematode cuticle collagen N-terminal domain-containing protein</fullName>
    </recommendedName>
</protein>